<dbReference type="GO" id="GO:0004534">
    <property type="term" value="F:5'-3' RNA exonuclease activity"/>
    <property type="evidence" value="ECO:0007669"/>
    <property type="project" value="TreeGrafter"/>
</dbReference>
<dbReference type="Gene3D" id="3.20.20.140">
    <property type="entry name" value="Metal-dependent hydrolases"/>
    <property type="match status" value="1"/>
</dbReference>
<sequence length="299" mass="31801">MTKPTFDLQSHSLHSDGVLAPAEVVANAAAAGVQLLALSDHDTVDGVGEAIAAGARHGVAIVPSTEISAVDGSYEDLHVLGYGIDHRDPALAERLRAARADRELRAERMAQKLNELGFAVDDAPLAARRAAGKPIGRPHLAQAVLIHPDNAERLEREGHDDVSSFIPAYLIPGTPGYLARTHPTVFEAIDWIHEAGGLAIWAHPFWDIDADAEVLGAIDRFAAAGLDGVEVFYPTHDAAQTKLLADRCAALGLLTTGSSDYHGPEHRLFRTFLAHELHGYAPDLSKLEQAAARAAEAAA</sequence>
<comment type="caution">
    <text evidence="2">The sequence shown here is derived from an EMBL/GenBank/DDBJ whole genome shotgun (WGS) entry which is preliminary data.</text>
</comment>
<dbReference type="EMBL" id="JACHNU010000001">
    <property type="protein sequence ID" value="MBB4661236.1"/>
    <property type="molecule type" value="Genomic_DNA"/>
</dbReference>
<evidence type="ECO:0000313" key="3">
    <source>
        <dbReference type="Proteomes" id="UP000585272"/>
    </source>
</evidence>
<protein>
    <recommendedName>
        <fullName evidence="1">Polymerase/histidinol phosphatase N-terminal domain-containing protein</fullName>
    </recommendedName>
</protein>
<evidence type="ECO:0000259" key="1">
    <source>
        <dbReference type="SMART" id="SM00481"/>
    </source>
</evidence>
<dbReference type="GO" id="GO:0035312">
    <property type="term" value="F:5'-3' DNA exonuclease activity"/>
    <property type="evidence" value="ECO:0007669"/>
    <property type="project" value="TreeGrafter"/>
</dbReference>
<dbReference type="SMART" id="SM00481">
    <property type="entry name" value="POLIIIAc"/>
    <property type="match status" value="1"/>
</dbReference>
<accession>A0A840I8N9</accession>
<dbReference type="Proteomes" id="UP000585272">
    <property type="component" value="Unassembled WGS sequence"/>
</dbReference>
<organism evidence="2 3">
    <name type="scientific">Conexibacter arvalis</name>
    <dbReference type="NCBI Taxonomy" id="912552"/>
    <lineage>
        <taxon>Bacteria</taxon>
        <taxon>Bacillati</taxon>
        <taxon>Actinomycetota</taxon>
        <taxon>Thermoleophilia</taxon>
        <taxon>Solirubrobacterales</taxon>
        <taxon>Conexibacteraceae</taxon>
        <taxon>Conexibacter</taxon>
    </lineage>
</organism>
<dbReference type="InterPro" id="IPR003141">
    <property type="entry name" value="Pol/His_phosphatase_N"/>
</dbReference>
<evidence type="ECO:0000313" key="2">
    <source>
        <dbReference type="EMBL" id="MBB4661236.1"/>
    </source>
</evidence>
<dbReference type="Gene3D" id="1.10.150.650">
    <property type="match status" value="1"/>
</dbReference>
<dbReference type="PANTHER" id="PTHR42924">
    <property type="entry name" value="EXONUCLEASE"/>
    <property type="match status" value="1"/>
</dbReference>
<dbReference type="CDD" id="cd07438">
    <property type="entry name" value="PHP_HisPPase_AMP"/>
    <property type="match status" value="1"/>
</dbReference>
<proteinExistence type="predicted"/>
<gene>
    <name evidence="2" type="ORF">BDZ31_000809</name>
</gene>
<dbReference type="PANTHER" id="PTHR42924:SF3">
    <property type="entry name" value="POLYMERASE_HISTIDINOL PHOSPHATASE N-TERMINAL DOMAIN-CONTAINING PROTEIN"/>
    <property type="match status" value="1"/>
</dbReference>
<feature type="domain" description="Polymerase/histidinol phosphatase N-terminal" evidence="1">
    <location>
        <begin position="6"/>
        <end position="71"/>
    </location>
</feature>
<reference evidence="2 3" key="1">
    <citation type="submission" date="2020-08" db="EMBL/GenBank/DDBJ databases">
        <title>Genomic Encyclopedia of Archaeal and Bacterial Type Strains, Phase II (KMG-II): from individual species to whole genera.</title>
        <authorList>
            <person name="Goeker M."/>
        </authorList>
    </citation>
    <scope>NUCLEOTIDE SEQUENCE [LARGE SCALE GENOMIC DNA]</scope>
    <source>
        <strain evidence="2 3">DSM 23288</strain>
    </source>
</reference>
<dbReference type="InterPro" id="IPR052018">
    <property type="entry name" value="PHP_domain"/>
</dbReference>
<keyword evidence="3" id="KW-1185">Reference proteome</keyword>
<dbReference type="AlphaFoldDB" id="A0A840I8N9"/>
<dbReference type="InterPro" id="IPR016195">
    <property type="entry name" value="Pol/histidinol_Pase-like"/>
</dbReference>
<dbReference type="RefSeq" id="WP_183339237.1">
    <property type="nucleotide sequence ID" value="NZ_JACHNU010000001.1"/>
</dbReference>
<dbReference type="SUPFAM" id="SSF89550">
    <property type="entry name" value="PHP domain-like"/>
    <property type="match status" value="1"/>
</dbReference>
<name>A0A840I8N9_9ACTN</name>